<dbReference type="PANTHER" id="PTHR43221:SF1">
    <property type="entry name" value="PROTEASE HTPX"/>
    <property type="match status" value="1"/>
</dbReference>
<organism evidence="15 16">
    <name type="scientific">Amycolatopsis saalfeldensis</name>
    <dbReference type="NCBI Taxonomy" id="394193"/>
    <lineage>
        <taxon>Bacteria</taxon>
        <taxon>Bacillati</taxon>
        <taxon>Actinomycetota</taxon>
        <taxon>Actinomycetes</taxon>
        <taxon>Pseudonocardiales</taxon>
        <taxon>Pseudonocardiaceae</taxon>
        <taxon>Amycolatopsis</taxon>
    </lineage>
</organism>
<keyword evidence="10" id="KW-0482">Metalloprotease</keyword>
<dbReference type="InterPro" id="IPR050083">
    <property type="entry name" value="HtpX_protease"/>
</dbReference>
<keyword evidence="4 15" id="KW-0645">Protease</keyword>
<dbReference type="STRING" id="394193.SAMN04489732_12365"/>
<dbReference type="RefSeq" id="WP_091627037.1">
    <property type="nucleotide sequence ID" value="NZ_FOEF01000023.1"/>
</dbReference>
<evidence type="ECO:0000256" key="10">
    <source>
        <dbReference type="ARBA" id="ARBA00023049"/>
    </source>
</evidence>
<evidence type="ECO:0000256" key="6">
    <source>
        <dbReference type="ARBA" id="ARBA00022723"/>
    </source>
</evidence>
<evidence type="ECO:0000256" key="13">
    <source>
        <dbReference type="SAM" id="Phobius"/>
    </source>
</evidence>
<evidence type="ECO:0000256" key="1">
    <source>
        <dbReference type="ARBA" id="ARBA00001947"/>
    </source>
</evidence>
<keyword evidence="5 13" id="KW-0812">Transmembrane</keyword>
<evidence type="ECO:0000256" key="2">
    <source>
        <dbReference type="ARBA" id="ARBA00004651"/>
    </source>
</evidence>
<dbReference type="Gene3D" id="3.30.2010.10">
    <property type="entry name" value="Metalloproteases ('zincins'), catalytic domain"/>
    <property type="match status" value="1"/>
</dbReference>
<evidence type="ECO:0000313" key="16">
    <source>
        <dbReference type="Proteomes" id="UP000198582"/>
    </source>
</evidence>
<evidence type="ECO:0000256" key="3">
    <source>
        <dbReference type="ARBA" id="ARBA00022475"/>
    </source>
</evidence>
<evidence type="ECO:0000256" key="11">
    <source>
        <dbReference type="ARBA" id="ARBA00023136"/>
    </source>
</evidence>
<dbReference type="Proteomes" id="UP000198582">
    <property type="component" value="Unassembled WGS sequence"/>
</dbReference>
<dbReference type="GO" id="GO:0005886">
    <property type="term" value="C:plasma membrane"/>
    <property type="evidence" value="ECO:0007669"/>
    <property type="project" value="UniProtKB-SubCell"/>
</dbReference>
<evidence type="ECO:0000313" key="15">
    <source>
        <dbReference type="EMBL" id="SEP52939.1"/>
    </source>
</evidence>
<comment type="subcellular location">
    <subcellularLocation>
        <location evidence="2">Cell membrane</location>
        <topology evidence="2">Multi-pass membrane protein</topology>
    </subcellularLocation>
</comment>
<feature type="transmembrane region" description="Helical" evidence="13">
    <location>
        <begin position="45"/>
        <end position="64"/>
    </location>
</feature>
<keyword evidence="8" id="KW-0862">Zinc</keyword>
<keyword evidence="11 13" id="KW-0472">Membrane</keyword>
<evidence type="ECO:0000256" key="9">
    <source>
        <dbReference type="ARBA" id="ARBA00022989"/>
    </source>
</evidence>
<comment type="cofactor">
    <cofactor evidence="1">
        <name>Zn(2+)</name>
        <dbReference type="ChEBI" id="CHEBI:29105"/>
    </cofactor>
</comment>
<evidence type="ECO:0000259" key="14">
    <source>
        <dbReference type="Pfam" id="PF01435"/>
    </source>
</evidence>
<dbReference type="CDD" id="cd07328">
    <property type="entry name" value="M48_Ste24p_like"/>
    <property type="match status" value="1"/>
</dbReference>
<sequence length="502" mass="54489">MKISFRALLAVALLAGFPVLILLITAGFAAGEWYALEHAPLIAPRLAFLGVPAVGVLLWTFLAIERTPEDDRPGTLPVPPEAQPRLWALVRELAAEVGTRPPDEIHLIAEANASVADETRWLGLQLKRRRMSIGAQLLAGLRQDQLRSVLGHELAHYGNGDTRFSALTYRGQRSMLRVMDRLRHASGFVGFFRPLLRSYAKLYFVVAMRVCRDRELAADQAAARVAGTAAATSALREVEALEVTWQFFVREYVALGWSAGYLPARLAEGYRRLLADEGRAAEIDELRRNPREGAASRYDSHPPTTERIAALESSPEVPARPGGEQPASELLRDPLETLDTALVTNLTAEAGLKQRTGWAELVDLGSRYRATEAALEVLGGLTLERALDALDAGRNEPLALPGFAVPRGTGPRARREMVADSVRRRMSVVITAALAEAGAARWTLSWSGPPVLTVDAPWADAFPPALDRACAVEADTGPLRALLAEAGVPPGYRPIRSAAVSH</sequence>
<keyword evidence="6" id="KW-0479">Metal-binding</keyword>
<dbReference type="AlphaFoldDB" id="A0A1H8YLB7"/>
<keyword evidence="3" id="KW-1003">Cell membrane</keyword>
<keyword evidence="16" id="KW-1185">Reference proteome</keyword>
<accession>A0A1H8YLB7</accession>
<dbReference type="EMBL" id="FOEF01000023">
    <property type="protein sequence ID" value="SEP52939.1"/>
    <property type="molecule type" value="Genomic_DNA"/>
</dbReference>
<dbReference type="GO" id="GO:0006508">
    <property type="term" value="P:proteolysis"/>
    <property type="evidence" value="ECO:0007669"/>
    <property type="project" value="UniProtKB-KW"/>
</dbReference>
<proteinExistence type="predicted"/>
<protein>
    <submittedName>
        <fullName evidence="15">Zn-dependent protease with chaperone function</fullName>
    </submittedName>
</protein>
<dbReference type="InterPro" id="IPR001915">
    <property type="entry name" value="Peptidase_M48"/>
</dbReference>
<name>A0A1H8YLB7_9PSEU</name>
<keyword evidence="9 13" id="KW-1133">Transmembrane helix</keyword>
<feature type="region of interest" description="Disordered" evidence="12">
    <location>
        <begin position="310"/>
        <end position="331"/>
    </location>
</feature>
<gene>
    <name evidence="15" type="ORF">SAMN04489732_12365</name>
</gene>
<keyword evidence="7" id="KW-0378">Hydrolase</keyword>
<evidence type="ECO:0000256" key="12">
    <source>
        <dbReference type="SAM" id="MobiDB-lite"/>
    </source>
</evidence>
<dbReference type="PANTHER" id="PTHR43221">
    <property type="entry name" value="PROTEASE HTPX"/>
    <property type="match status" value="1"/>
</dbReference>
<dbReference type="GO" id="GO:0004222">
    <property type="term" value="F:metalloendopeptidase activity"/>
    <property type="evidence" value="ECO:0007669"/>
    <property type="project" value="InterPro"/>
</dbReference>
<evidence type="ECO:0000256" key="7">
    <source>
        <dbReference type="ARBA" id="ARBA00022801"/>
    </source>
</evidence>
<dbReference type="OrthoDB" id="155290at2"/>
<evidence type="ECO:0000256" key="5">
    <source>
        <dbReference type="ARBA" id="ARBA00022692"/>
    </source>
</evidence>
<dbReference type="Pfam" id="PF01435">
    <property type="entry name" value="Peptidase_M48"/>
    <property type="match status" value="1"/>
</dbReference>
<reference evidence="15 16" key="1">
    <citation type="submission" date="2016-10" db="EMBL/GenBank/DDBJ databases">
        <authorList>
            <person name="de Groot N.N."/>
        </authorList>
    </citation>
    <scope>NUCLEOTIDE SEQUENCE [LARGE SCALE GENOMIC DNA]</scope>
    <source>
        <strain evidence="15 16">DSM 44993</strain>
    </source>
</reference>
<dbReference type="GO" id="GO:0046872">
    <property type="term" value="F:metal ion binding"/>
    <property type="evidence" value="ECO:0007669"/>
    <property type="project" value="UniProtKB-KW"/>
</dbReference>
<evidence type="ECO:0000256" key="4">
    <source>
        <dbReference type="ARBA" id="ARBA00022670"/>
    </source>
</evidence>
<evidence type="ECO:0000256" key="8">
    <source>
        <dbReference type="ARBA" id="ARBA00022833"/>
    </source>
</evidence>
<feature type="domain" description="Peptidase M48" evidence="14">
    <location>
        <begin position="82"/>
        <end position="313"/>
    </location>
</feature>